<feature type="compositionally biased region" description="Basic and acidic residues" evidence="1">
    <location>
        <begin position="63"/>
        <end position="91"/>
    </location>
</feature>
<keyword evidence="2" id="KW-0812">Transmembrane</keyword>
<dbReference type="Proteomes" id="UP000028705">
    <property type="component" value="Unassembled WGS sequence"/>
</dbReference>
<evidence type="ECO:0000256" key="1">
    <source>
        <dbReference type="SAM" id="MobiDB-lite"/>
    </source>
</evidence>
<evidence type="ECO:0008006" key="6">
    <source>
        <dbReference type="Google" id="ProtNLM"/>
    </source>
</evidence>
<feature type="chain" id="PRO_5001802216" description="Cobalt transporter" evidence="3">
    <location>
        <begin position="21"/>
        <end position="127"/>
    </location>
</feature>
<reference evidence="4 5" key="1">
    <citation type="submission" date="2014-07" db="EMBL/GenBank/DDBJ databases">
        <title>Genome of Chryseobacterium soli DSM 19298.</title>
        <authorList>
            <person name="Stropko S.J."/>
            <person name="Pipes S.E."/>
            <person name="Newman J."/>
        </authorList>
    </citation>
    <scope>NUCLEOTIDE SEQUENCE [LARGE SCALE GENOMIC DNA]</scope>
    <source>
        <strain evidence="4 5">DSM 19298</strain>
    </source>
</reference>
<comment type="caution">
    <text evidence="4">The sequence shown here is derived from an EMBL/GenBank/DDBJ whole genome shotgun (WGS) entry which is preliminary data.</text>
</comment>
<gene>
    <name evidence="4" type="ORF">IW15_16105</name>
</gene>
<keyword evidence="2" id="KW-0472">Membrane</keyword>
<keyword evidence="2" id="KW-1133">Transmembrane helix</keyword>
<keyword evidence="3" id="KW-0732">Signal</keyword>
<feature type="signal peptide" evidence="3">
    <location>
        <begin position="1"/>
        <end position="20"/>
    </location>
</feature>
<feature type="transmembrane region" description="Helical" evidence="2">
    <location>
        <begin position="101"/>
        <end position="120"/>
    </location>
</feature>
<evidence type="ECO:0000313" key="4">
    <source>
        <dbReference type="EMBL" id="KFF11276.1"/>
    </source>
</evidence>
<name>A0A086A3L2_9FLAO</name>
<evidence type="ECO:0000256" key="3">
    <source>
        <dbReference type="SAM" id="SignalP"/>
    </source>
</evidence>
<dbReference type="OrthoDB" id="10014298at2"/>
<proteinExistence type="predicted"/>
<protein>
    <recommendedName>
        <fullName evidence="6">Cobalt transporter</fullName>
    </recommendedName>
</protein>
<feature type="compositionally biased region" description="Low complexity" evidence="1">
    <location>
        <begin position="49"/>
        <end position="58"/>
    </location>
</feature>
<dbReference type="STRING" id="445961.IW15_16105"/>
<sequence length="127" mass="14525">MKTKLIISSCLILLFINVTAYYNSSDKEVNRTEYSINNENKTGENLKPNTNKIKNNTIQSVSKSKDSLTKTLHQSEKKEQNKHPKSPPEPDKEVYAAEVDMFIPVLLAIAVAFIIYFSMFKKTNHKD</sequence>
<evidence type="ECO:0000256" key="2">
    <source>
        <dbReference type="SAM" id="Phobius"/>
    </source>
</evidence>
<evidence type="ECO:0000313" key="5">
    <source>
        <dbReference type="Proteomes" id="UP000028705"/>
    </source>
</evidence>
<feature type="region of interest" description="Disordered" evidence="1">
    <location>
        <begin position="39"/>
        <end position="91"/>
    </location>
</feature>
<dbReference type="AlphaFoldDB" id="A0A086A3L2"/>
<accession>A0A086A3L2</accession>
<keyword evidence="5" id="KW-1185">Reference proteome</keyword>
<organism evidence="4 5">
    <name type="scientific">Chryseobacterium soli</name>
    <dbReference type="NCBI Taxonomy" id="445961"/>
    <lineage>
        <taxon>Bacteria</taxon>
        <taxon>Pseudomonadati</taxon>
        <taxon>Bacteroidota</taxon>
        <taxon>Flavobacteriia</taxon>
        <taxon>Flavobacteriales</taxon>
        <taxon>Weeksellaceae</taxon>
        <taxon>Chryseobacterium group</taxon>
        <taxon>Chryseobacterium</taxon>
    </lineage>
</organism>
<dbReference type="EMBL" id="JPRH01000007">
    <property type="protein sequence ID" value="KFF11276.1"/>
    <property type="molecule type" value="Genomic_DNA"/>
</dbReference>
<dbReference type="RefSeq" id="WP_034713191.1">
    <property type="nucleotide sequence ID" value="NZ_JPRH01000007.1"/>
</dbReference>